<comment type="caution">
    <text evidence="1">The sequence shown here is derived from an EMBL/GenBank/DDBJ whole genome shotgun (WGS) entry which is preliminary data.</text>
</comment>
<reference evidence="2" key="1">
    <citation type="journal article" date="2023" name="Front. Plant Sci.">
        <title>Chromosomal-level genome assembly of Melastoma candidum provides insights into trichome evolution.</title>
        <authorList>
            <person name="Zhong Y."/>
            <person name="Wu W."/>
            <person name="Sun C."/>
            <person name="Zou P."/>
            <person name="Liu Y."/>
            <person name="Dai S."/>
            <person name="Zhou R."/>
        </authorList>
    </citation>
    <scope>NUCLEOTIDE SEQUENCE [LARGE SCALE GENOMIC DNA]</scope>
</reference>
<dbReference type="EMBL" id="CM042889">
    <property type="protein sequence ID" value="KAI4320680.1"/>
    <property type="molecule type" value="Genomic_DNA"/>
</dbReference>
<dbReference type="Proteomes" id="UP001057402">
    <property type="component" value="Chromosome 10"/>
</dbReference>
<protein>
    <submittedName>
        <fullName evidence="1">Uncharacterized protein</fullName>
    </submittedName>
</protein>
<sequence length="91" mass="10603">MKLLENELGEKAYFGGESFGYLDLSLVPYYWWFLALKKTLDVGLASEIDLPKLEGWLKRCLVRESVAETLPDQDKLRVFIQQIRKKRLPAN</sequence>
<proteinExistence type="predicted"/>
<evidence type="ECO:0000313" key="2">
    <source>
        <dbReference type="Proteomes" id="UP001057402"/>
    </source>
</evidence>
<accession>A0ACB9M935</accession>
<organism evidence="1 2">
    <name type="scientific">Melastoma candidum</name>
    <dbReference type="NCBI Taxonomy" id="119954"/>
    <lineage>
        <taxon>Eukaryota</taxon>
        <taxon>Viridiplantae</taxon>
        <taxon>Streptophyta</taxon>
        <taxon>Embryophyta</taxon>
        <taxon>Tracheophyta</taxon>
        <taxon>Spermatophyta</taxon>
        <taxon>Magnoliopsida</taxon>
        <taxon>eudicotyledons</taxon>
        <taxon>Gunneridae</taxon>
        <taxon>Pentapetalae</taxon>
        <taxon>rosids</taxon>
        <taxon>malvids</taxon>
        <taxon>Myrtales</taxon>
        <taxon>Melastomataceae</taxon>
        <taxon>Melastomatoideae</taxon>
        <taxon>Melastomateae</taxon>
        <taxon>Melastoma</taxon>
    </lineage>
</organism>
<evidence type="ECO:0000313" key="1">
    <source>
        <dbReference type="EMBL" id="KAI4320680.1"/>
    </source>
</evidence>
<gene>
    <name evidence="1" type="ORF">MLD38_034134</name>
</gene>
<keyword evidence="2" id="KW-1185">Reference proteome</keyword>
<name>A0ACB9M935_9MYRT</name>